<dbReference type="SMART" id="SM00726">
    <property type="entry name" value="UIM"/>
    <property type="match status" value="4"/>
</dbReference>
<dbReference type="InterPro" id="IPR003903">
    <property type="entry name" value="UIM_dom"/>
</dbReference>
<feature type="compositionally biased region" description="Low complexity" evidence="1">
    <location>
        <begin position="27"/>
        <end position="53"/>
    </location>
</feature>
<dbReference type="EMBL" id="FMWP01000018">
    <property type="protein sequence ID" value="SCZ92509.1"/>
    <property type="molecule type" value="Genomic_DNA"/>
</dbReference>
<sequence length="882" mass="95666">MNGYDADSFHRPAAPHPSQDRTQLWGPTTATTSRPPAYAPAYAPSPALVPAPVDFNHPNQRPSTQALNTHQPQASAHRPEVQVGDFGEDPQLEAIRRESVQIEKERQARFRENEQTLLRTLAESQRVDERRSAEEARADQLLRQALEESQRGKTREAEEEELQMVLAMSLSEHEFATTSAQRFAQLSHTSNSISPDDSAQASNDTPHSLFQNVIVDASNINGQQPAAQRNPPLRRASLYDSFTNPDELVSPPAYAQRSPMLSSALKEVNGISPNQPSHPIDQRASDDTVESTDGAYLPAPQRAPSSVPPSQAPASAFYSGAVAGAMIPNTPPIDRAHTPTHNALLPYPALSLRRSSHASISELLDGHNSVRLSVLSTTSVAGSWASEASDDTLDDTRATSQSLSCLSEMHEFPMEPGPSQQLPHSPATETGDDDIDPFDDRFASVDGDDLDANLPMTASETDSDLSFASSFVVQDRDMFDIARRLSKESMSRPSLSIVAPVPSAPESAVPEPGTSSSHAPDDRDEALAKTPTHLDVMDTPSPPPQTSVRPPLSRDGFPNDSGASVLPTSPDASYSASSSTDVLDAYRTNPSSGGLVIDATAGGVALATEDIVEGVRWGFVPVDKLAQHPPLKHDGPFQKAAQLSTYTDEGAHQRPYECFAIEASSWHRLLCYLMWFGLSQFEAAPYDHAALTKDHRHFEVSVLVQFFRSFEDRSPRVRCLVQILPLARASAIDTAPTRRSQSRFDVSCPNISIPIDADPDRPLHLPLTLATLGSALSKAHTISSRLGRSTFGAPTSRGGTVMEKTLASAVIFCKQLNGDFATASPEADDFERSTLERLKLRLKRARGKRVGVQGRMEGGRDDVPEEASLITPFILEETEDGC</sequence>
<organism evidence="2 3">
    <name type="scientific">Microbotryum saponariae</name>
    <dbReference type="NCBI Taxonomy" id="289078"/>
    <lineage>
        <taxon>Eukaryota</taxon>
        <taxon>Fungi</taxon>
        <taxon>Dikarya</taxon>
        <taxon>Basidiomycota</taxon>
        <taxon>Pucciniomycotina</taxon>
        <taxon>Microbotryomycetes</taxon>
        <taxon>Microbotryales</taxon>
        <taxon>Microbotryaceae</taxon>
        <taxon>Microbotryum</taxon>
    </lineage>
</organism>
<feature type="compositionally biased region" description="Low complexity" evidence="1">
    <location>
        <begin position="498"/>
        <end position="512"/>
    </location>
</feature>
<gene>
    <name evidence="2" type="ORF">BZ3500_MVSOF-1268-A1-R1_CHR5-2G07927</name>
</gene>
<feature type="region of interest" description="Disordered" evidence="1">
    <location>
        <begin position="410"/>
        <end position="464"/>
    </location>
</feature>
<reference evidence="3" key="1">
    <citation type="submission" date="2016-10" db="EMBL/GenBank/DDBJ databases">
        <authorList>
            <person name="Jeantristanb JTB J.-T."/>
            <person name="Ricardo R."/>
        </authorList>
    </citation>
    <scope>NUCLEOTIDE SEQUENCE [LARGE SCALE GENOMIC DNA]</scope>
</reference>
<feature type="region of interest" description="Disordered" evidence="1">
    <location>
        <begin position="186"/>
        <end position="205"/>
    </location>
</feature>
<dbReference type="AlphaFoldDB" id="A0A2X0KGW0"/>
<feature type="region of interest" description="Disordered" evidence="1">
    <location>
        <begin position="1"/>
        <end position="91"/>
    </location>
</feature>
<feature type="compositionally biased region" description="Low complexity" evidence="1">
    <location>
        <begin position="567"/>
        <end position="580"/>
    </location>
</feature>
<protein>
    <submittedName>
        <fullName evidence="2">BZ3500_MvSof-1268-A1-R1_Chr5-2g07927 protein</fullName>
    </submittedName>
</protein>
<dbReference type="OrthoDB" id="2536759at2759"/>
<feature type="region of interest" description="Disordered" evidence="1">
    <location>
        <begin position="489"/>
        <end position="580"/>
    </location>
</feature>
<evidence type="ECO:0000256" key="1">
    <source>
        <dbReference type="SAM" id="MobiDB-lite"/>
    </source>
</evidence>
<dbReference type="PROSITE" id="PS50330">
    <property type="entry name" value="UIM"/>
    <property type="match status" value="1"/>
</dbReference>
<name>A0A2X0KGW0_9BASI</name>
<keyword evidence="3" id="KW-1185">Reference proteome</keyword>
<evidence type="ECO:0000313" key="3">
    <source>
        <dbReference type="Proteomes" id="UP000249723"/>
    </source>
</evidence>
<dbReference type="STRING" id="289078.A0A2X0KGW0"/>
<evidence type="ECO:0000313" key="2">
    <source>
        <dbReference type="EMBL" id="SCZ92509.1"/>
    </source>
</evidence>
<accession>A0A2X0KGW0</accession>
<dbReference type="Proteomes" id="UP000249723">
    <property type="component" value="Unassembled WGS sequence"/>
</dbReference>
<feature type="compositionally biased region" description="Polar residues" evidence="1">
    <location>
        <begin position="57"/>
        <end position="74"/>
    </location>
</feature>
<feature type="region of interest" description="Disordered" evidence="1">
    <location>
        <begin position="268"/>
        <end position="312"/>
    </location>
</feature>
<proteinExistence type="predicted"/>